<dbReference type="PROSITE" id="PS50278">
    <property type="entry name" value="PDGF_2"/>
    <property type="match status" value="1"/>
</dbReference>
<evidence type="ECO:0000313" key="5">
    <source>
        <dbReference type="EMBL" id="KAF6201175.1"/>
    </source>
</evidence>
<protein>
    <recommendedName>
        <fullName evidence="4">Platelet-derived growth factor (PDGF) family profile domain-containing protein</fullName>
    </recommendedName>
</protein>
<dbReference type="PANTHER" id="PTHR21719:SF1">
    <property type="entry name" value="FI06402P-RELATED"/>
    <property type="match status" value="1"/>
</dbReference>
<dbReference type="OrthoDB" id="6370328at2759"/>
<dbReference type="GO" id="GO:0035099">
    <property type="term" value="P:hemocyte migration"/>
    <property type="evidence" value="ECO:0007669"/>
    <property type="project" value="TreeGrafter"/>
</dbReference>
<feature type="compositionally biased region" description="Acidic residues" evidence="2">
    <location>
        <begin position="50"/>
        <end position="74"/>
    </location>
</feature>
<keyword evidence="1" id="KW-0339">Growth factor</keyword>
<keyword evidence="3" id="KW-0732">Signal</keyword>
<comment type="caution">
    <text evidence="5">The sequence shown here is derived from an EMBL/GenBank/DDBJ whole genome shotgun (WGS) entry which is preliminary data.</text>
</comment>
<evidence type="ECO:0000256" key="3">
    <source>
        <dbReference type="SAM" id="SignalP"/>
    </source>
</evidence>
<organism evidence="5 6">
    <name type="scientific">Apolygus lucorum</name>
    <name type="common">Small green plant bug</name>
    <name type="synonym">Lygocoris lucorum</name>
    <dbReference type="NCBI Taxonomy" id="248454"/>
    <lineage>
        <taxon>Eukaryota</taxon>
        <taxon>Metazoa</taxon>
        <taxon>Ecdysozoa</taxon>
        <taxon>Arthropoda</taxon>
        <taxon>Hexapoda</taxon>
        <taxon>Insecta</taxon>
        <taxon>Pterygota</taxon>
        <taxon>Neoptera</taxon>
        <taxon>Paraneoptera</taxon>
        <taxon>Hemiptera</taxon>
        <taxon>Heteroptera</taxon>
        <taxon>Panheteroptera</taxon>
        <taxon>Cimicomorpha</taxon>
        <taxon>Miridae</taxon>
        <taxon>Mirini</taxon>
        <taxon>Apolygus</taxon>
    </lineage>
</organism>
<dbReference type="InterPro" id="IPR000072">
    <property type="entry name" value="PDGF/VEGF_dom"/>
</dbReference>
<dbReference type="InterPro" id="IPR029034">
    <property type="entry name" value="Cystine-knot_cytokine"/>
</dbReference>
<dbReference type="Pfam" id="PF00341">
    <property type="entry name" value="PDGF"/>
    <property type="match status" value="1"/>
</dbReference>
<feature type="compositionally biased region" description="Polar residues" evidence="2">
    <location>
        <begin position="25"/>
        <end position="41"/>
    </location>
</feature>
<evidence type="ECO:0000259" key="4">
    <source>
        <dbReference type="PROSITE" id="PS50278"/>
    </source>
</evidence>
<name>A0A6A4IIY4_APOLU</name>
<feature type="region of interest" description="Disordered" evidence="2">
    <location>
        <begin position="25"/>
        <end position="88"/>
    </location>
</feature>
<dbReference type="PANTHER" id="PTHR21719">
    <property type="entry name" value="FI06402P-RELATED"/>
    <property type="match status" value="1"/>
</dbReference>
<keyword evidence="6" id="KW-1185">Reference proteome</keyword>
<evidence type="ECO:0000313" key="6">
    <source>
        <dbReference type="Proteomes" id="UP000466442"/>
    </source>
</evidence>
<dbReference type="SUPFAM" id="SSF57501">
    <property type="entry name" value="Cystine-knot cytokines"/>
    <property type="match status" value="1"/>
</dbReference>
<dbReference type="EMBL" id="WIXP02000013">
    <property type="protein sequence ID" value="KAF6201175.1"/>
    <property type="molecule type" value="Genomic_DNA"/>
</dbReference>
<dbReference type="GO" id="GO:0016020">
    <property type="term" value="C:membrane"/>
    <property type="evidence" value="ECO:0007669"/>
    <property type="project" value="InterPro"/>
</dbReference>
<feature type="signal peptide" evidence="3">
    <location>
        <begin position="1"/>
        <end position="17"/>
    </location>
</feature>
<dbReference type="SMART" id="SM00141">
    <property type="entry name" value="PDGF"/>
    <property type="match status" value="1"/>
</dbReference>
<dbReference type="Proteomes" id="UP000466442">
    <property type="component" value="Unassembled WGS sequence"/>
</dbReference>
<evidence type="ECO:0000256" key="1">
    <source>
        <dbReference type="RuleBase" id="RU003818"/>
    </source>
</evidence>
<gene>
    <name evidence="5" type="ORF">GE061_005622</name>
</gene>
<accession>A0A6A4IIY4</accession>
<dbReference type="AlphaFoldDB" id="A0A6A4IIY4"/>
<feature type="chain" id="PRO_5043949604" description="Platelet-derived growth factor (PDGF) family profile domain-containing protein" evidence="3">
    <location>
        <begin position="18"/>
        <end position="311"/>
    </location>
</feature>
<feature type="domain" description="Platelet-derived growth factor (PDGF) family profile" evidence="4">
    <location>
        <begin position="112"/>
        <end position="219"/>
    </location>
</feature>
<proteinExistence type="inferred from homology"/>
<dbReference type="GO" id="GO:0008083">
    <property type="term" value="F:growth factor activity"/>
    <property type="evidence" value="ECO:0007669"/>
    <property type="project" value="UniProtKB-KW"/>
</dbReference>
<reference evidence="5" key="1">
    <citation type="journal article" date="2021" name="Mol. Ecol. Resour.">
        <title>Apolygus lucorum genome provides insights into omnivorousness and mesophyll feeding.</title>
        <authorList>
            <person name="Liu Y."/>
            <person name="Liu H."/>
            <person name="Wang H."/>
            <person name="Huang T."/>
            <person name="Liu B."/>
            <person name="Yang B."/>
            <person name="Yin L."/>
            <person name="Li B."/>
            <person name="Zhang Y."/>
            <person name="Zhang S."/>
            <person name="Jiang F."/>
            <person name="Zhang X."/>
            <person name="Ren Y."/>
            <person name="Wang B."/>
            <person name="Wang S."/>
            <person name="Lu Y."/>
            <person name="Wu K."/>
            <person name="Fan W."/>
            <person name="Wang G."/>
        </authorList>
    </citation>
    <scope>NUCLEOTIDE SEQUENCE</scope>
    <source>
        <strain evidence="5">12Hb</strain>
    </source>
</reference>
<evidence type="ECO:0000256" key="2">
    <source>
        <dbReference type="SAM" id="MobiDB-lite"/>
    </source>
</evidence>
<comment type="similarity">
    <text evidence="1">Belongs to the PDGF/VEGF growth factor family.</text>
</comment>
<dbReference type="Gene3D" id="2.10.90.10">
    <property type="entry name" value="Cystine-knot cytokines"/>
    <property type="match status" value="1"/>
</dbReference>
<sequence length="311" mass="35531">MKPTWCAIFFLVSSVAGRYKLVTTTENTSDEPSGTELTPTTYGYGRVFEDPVDYYDDPEDEDDEDEDDEVDELEYDHQADTQDVDNNFWSSRSSGTIYRLRSHHNEDPAVVEEVKKHRASVVSQTKCRFPAPRVVRVLEYHPSATKQYVPSCTIIHQCSENTGCCSSSRRCGPKRVEKVELAFYAVQTSGLGHHMRKTSKIEKLVFHNHTECECLQRADDMPRDVLPTPAAPLQCVCPSPFNIRILSGGACACDCFDREKDCIKYKKGKDYLNHKDRLCIEMRKCLVPTCDYGNYVKRSGRCPRIGEKHRF</sequence>